<dbReference type="GO" id="GO:0006887">
    <property type="term" value="P:exocytosis"/>
    <property type="evidence" value="ECO:0007669"/>
    <property type="project" value="UniProtKB-KW"/>
</dbReference>
<dbReference type="PROSITE" id="PS50297">
    <property type="entry name" value="ANK_REP_REGION"/>
    <property type="match status" value="2"/>
</dbReference>
<dbReference type="GO" id="GO:0031436">
    <property type="term" value="C:BRCA1-BARD1 complex"/>
    <property type="evidence" value="ECO:0007669"/>
    <property type="project" value="TreeGrafter"/>
</dbReference>
<dbReference type="GO" id="GO:0044218">
    <property type="term" value="C:other organism cell membrane"/>
    <property type="evidence" value="ECO:0007669"/>
    <property type="project" value="UniProtKB-KW"/>
</dbReference>
<dbReference type="Gene3D" id="1.25.40.20">
    <property type="entry name" value="Ankyrin repeat-containing domain"/>
    <property type="match status" value="1"/>
</dbReference>
<feature type="repeat" description="ANK" evidence="8">
    <location>
        <begin position="76"/>
        <end position="108"/>
    </location>
</feature>
<dbReference type="GO" id="GO:0004842">
    <property type="term" value="F:ubiquitin-protein transferase activity"/>
    <property type="evidence" value="ECO:0007669"/>
    <property type="project" value="TreeGrafter"/>
</dbReference>
<dbReference type="AlphaFoldDB" id="A0AAJ6QR82"/>
<dbReference type="GO" id="GO:0044231">
    <property type="term" value="C:host cell presynaptic membrane"/>
    <property type="evidence" value="ECO:0007669"/>
    <property type="project" value="UniProtKB-KW"/>
</dbReference>
<feature type="repeat" description="ANK" evidence="8">
    <location>
        <begin position="43"/>
        <end position="75"/>
    </location>
</feature>
<dbReference type="PRINTS" id="PR01415">
    <property type="entry name" value="ANKYRIN"/>
</dbReference>
<dbReference type="Pfam" id="PF12796">
    <property type="entry name" value="Ank_2"/>
    <property type="match status" value="1"/>
</dbReference>
<dbReference type="KEGG" id="goe:100902633"/>
<sequence length="129" mass="14207">MAAPVSSDENSEKFIWAIKNGDLDTVQEFVECKGIDVNRLLDDGRPPLHHAADYGHTHVLRYLLYSGADVNAEDKYGITPLLAAIWEGHTECVTLLLNRGASVTDKKTPDGLSYLEAAEKPEIKELLSV</sequence>
<dbReference type="PANTHER" id="PTHR24171">
    <property type="entry name" value="ANKYRIN REPEAT DOMAIN-CONTAINING PROTEIN 39-RELATED"/>
    <property type="match status" value="1"/>
</dbReference>
<evidence type="ECO:0000256" key="7">
    <source>
        <dbReference type="ARBA" id="ARBA00023298"/>
    </source>
</evidence>
<dbReference type="SMART" id="SM00248">
    <property type="entry name" value="ANK"/>
    <property type="match status" value="3"/>
</dbReference>
<keyword evidence="7" id="KW-0472">Membrane</keyword>
<accession>A0AAJ6QR82</accession>
<keyword evidence="2" id="KW-0268">Exocytosis</keyword>
<dbReference type="InterPro" id="IPR002110">
    <property type="entry name" value="Ankyrin_rpt"/>
</dbReference>
<evidence type="ECO:0000256" key="4">
    <source>
        <dbReference type="ARBA" id="ARBA00022737"/>
    </source>
</evidence>
<dbReference type="GeneID" id="100902633"/>
<evidence type="ECO:0000256" key="2">
    <source>
        <dbReference type="ARBA" id="ARBA00022483"/>
    </source>
</evidence>
<keyword evidence="4" id="KW-0677">Repeat</keyword>
<keyword evidence="7" id="KW-1053">Target membrane</keyword>
<name>A0AAJ6QR82_9ACAR</name>
<keyword evidence="5" id="KW-0800">Toxin</keyword>
<keyword evidence="6 8" id="KW-0040">ANK repeat</keyword>
<keyword evidence="5" id="KW-0528">Neurotoxin</keyword>
<proteinExistence type="predicted"/>
<organism evidence="9 10">
    <name type="scientific">Galendromus occidentalis</name>
    <name type="common">western predatory mite</name>
    <dbReference type="NCBI Taxonomy" id="34638"/>
    <lineage>
        <taxon>Eukaryota</taxon>
        <taxon>Metazoa</taxon>
        <taxon>Ecdysozoa</taxon>
        <taxon>Arthropoda</taxon>
        <taxon>Chelicerata</taxon>
        <taxon>Arachnida</taxon>
        <taxon>Acari</taxon>
        <taxon>Parasitiformes</taxon>
        <taxon>Mesostigmata</taxon>
        <taxon>Gamasina</taxon>
        <taxon>Phytoseioidea</taxon>
        <taxon>Phytoseiidae</taxon>
        <taxon>Typhlodrominae</taxon>
        <taxon>Galendromus</taxon>
    </lineage>
</organism>
<evidence type="ECO:0000256" key="3">
    <source>
        <dbReference type="ARBA" id="ARBA00022537"/>
    </source>
</evidence>
<keyword evidence="9" id="KW-1185">Reference proteome</keyword>
<dbReference type="InterPro" id="IPR036770">
    <property type="entry name" value="Ankyrin_rpt-contain_sf"/>
</dbReference>
<keyword evidence="3" id="KW-1052">Target cell membrane</keyword>
<dbReference type="RefSeq" id="XP_003741359.1">
    <property type="nucleotide sequence ID" value="XM_003741311.2"/>
</dbReference>
<evidence type="ECO:0000256" key="6">
    <source>
        <dbReference type="ARBA" id="ARBA00023043"/>
    </source>
</evidence>
<keyword evidence="5" id="KW-0638">Presynaptic neurotoxin</keyword>
<dbReference type="Proteomes" id="UP000694867">
    <property type="component" value="Unplaced"/>
</dbReference>
<evidence type="ECO:0000256" key="1">
    <source>
        <dbReference type="ARBA" id="ARBA00004175"/>
    </source>
</evidence>
<dbReference type="GO" id="GO:0085020">
    <property type="term" value="P:protein K6-linked ubiquitination"/>
    <property type="evidence" value="ECO:0007669"/>
    <property type="project" value="TreeGrafter"/>
</dbReference>
<protein>
    <submittedName>
        <fullName evidence="10">Myotrophin</fullName>
    </submittedName>
</protein>
<reference evidence="10" key="1">
    <citation type="submission" date="2025-08" db="UniProtKB">
        <authorList>
            <consortium name="RefSeq"/>
        </authorList>
    </citation>
    <scope>IDENTIFICATION</scope>
</reference>
<dbReference type="PROSITE" id="PS50088">
    <property type="entry name" value="ANK_REPEAT"/>
    <property type="match status" value="2"/>
</dbReference>
<gene>
    <name evidence="10" type="primary">LOC100902633</name>
</gene>
<dbReference type="SUPFAM" id="SSF48403">
    <property type="entry name" value="Ankyrin repeat"/>
    <property type="match status" value="1"/>
</dbReference>
<evidence type="ECO:0000313" key="9">
    <source>
        <dbReference type="Proteomes" id="UP000694867"/>
    </source>
</evidence>
<evidence type="ECO:0000256" key="5">
    <source>
        <dbReference type="ARBA" id="ARBA00023028"/>
    </source>
</evidence>
<evidence type="ECO:0000256" key="8">
    <source>
        <dbReference type="PROSITE-ProRule" id="PRU00023"/>
    </source>
</evidence>
<dbReference type="GO" id="GO:0070531">
    <property type="term" value="C:BRCA1-A complex"/>
    <property type="evidence" value="ECO:0007669"/>
    <property type="project" value="TreeGrafter"/>
</dbReference>
<evidence type="ECO:0000313" key="10">
    <source>
        <dbReference type="RefSeq" id="XP_003741359.1"/>
    </source>
</evidence>
<comment type="subcellular location">
    <subcellularLocation>
        <location evidence="1">Target cell membrane</location>
    </subcellularLocation>
</comment>
<dbReference type="PANTHER" id="PTHR24171:SF8">
    <property type="entry name" value="BRCA1-ASSOCIATED RING DOMAIN PROTEIN 1"/>
    <property type="match status" value="1"/>
</dbReference>